<comment type="caution">
    <text evidence="3">The sequence shown here is derived from an EMBL/GenBank/DDBJ whole genome shotgun (WGS) entry which is preliminary data.</text>
</comment>
<dbReference type="SUPFAM" id="SSF56436">
    <property type="entry name" value="C-type lectin-like"/>
    <property type="match status" value="1"/>
</dbReference>
<evidence type="ECO:0000259" key="2">
    <source>
        <dbReference type="PROSITE" id="PS50041"/>
    </source>
</evidence>
<evidence type="ECO:0000313" key="3">
    <source>
        <dbReference type="EMBL" id="CAE1262810.1"/>
    </source>
</evidence>
<dbReference type="InterPro" id="IPR016186">
    <property type="entry name" value="C-type_lectin-like/link_sf"/>
</dbReference>
<dbReference type="InterPro" id="IPR001304">
    <property type="entry name" value="C-type_lectin-like"/>
</dbReference>
<name>A0A812CAW3_ACAPH</name>
<dbReference type="EMBL" id="CAHIKZ030001398">
    <property type="protein sequence ID" value="CAE1262810.1"/>
    <property type="molecule type" value="Genomic_DNA"/>
</dbReference>
<keyword evidence="1" id="KW-0732">Signal</keyword>
<protein>
    <recommendedName>
        <fullName evidence="2">C-type lectin domain-containing protein</fullName>
    </recommendedName>
</protein>
<dbReference type="OrthoDB" id="8935730at2759"/>
<dbReference type="PROSITE" id="PS50041">
    <property type="entry name" value="C_TYPE_LECTIN_2"/>
    <property type="match status" value="1"/>
</dbReference>
<feature type="chain" id="PRO_5032984553" description="C-type lectin domain-containing protein" evidence="1">
    <location>
        <begin position="18"/>
        <end position="179"/>
    </location>
</feature>
<feature type="signal peptide" evidence="1">
    <location>
        <begin position="1"/>
        <end position="17"/>
    </location>
</feature>
<keyword evidence="4" id="KW-1185">Reference proteome</keyword>
<gene>
    <name evidence="3" type="ORF">SPHA_33389</name>
</gene>
<evidence type="ECO:0000256" key="1">
    <source>
        <dbReference type="SAM" id="SignalP"/>
    </source>
</evidence>
<evidence type="ECO:0000313" key="4">
    <source>
        <dbReference type="Proteomes" id="UP000597762"/>
    </source>
</evidence>
<reference evidence="3" key="1">
    <citation type="submission" date="2021-01" db="EMBL/GenBank/DDBJ databases">
        <authorList>
            <person name="Li R."/>
            <person name="Bekaert M."/>
        </authorList>
    </citation>
    <scope>NUCLEOTIDE SEQUENCE</scope>
    <source>
        <strain evidence="3">Farmed</strain>
    </source>
</reference>
<dbReference type="Gene3D" id="3.10.100.10">
    <property type="entry name" value="Mannose-Binding Protein A, subunit A"/>
    <property type="match status" value="1"/>
</dbReference>
<dbReference type="Proteomes" id="UP000597762">
    <property type="component" value="Unassembled WGS sequence"/>
</dbReference>
<feature type="domain" description="C-type lectin" evidence="2">
    <location>
        <begin position="39"/>
        <end position="98"/>
    </location>
</feature>
<sequence>MLALSIWVLFVSTGSVTFLTQKASIGQLQNLTAKDGATWIPAEPTAYKWEDGRTCCPLSWWGQGEPNDNDTCVRLRSSSSKWLLFDRACSYLFGSICVKDRVRKWKPVKVYDLEDLCGVEIMPNCGGLRCEDVCQSHHDCDQFAEMANVCVNMKNISETDNCVVKLRPNLTLYRLEWNC</sequence>
<dbReference type="CDD" id="cd00037">
    <property type="entry name" value="CLECT"/>
    <property type="match status" value="1"/>
</dbReference>
<organism evidence="3 4">
    <name type="scientific">Acanthosepion pharaonis</name>
    <name type="common">Pharaoh cuttlefish</name>
    <name type="synonym">Sepia pharaonis</name>
    <dbReference type="NCBI Taxonomy" id="158019"/>
    <lineage>
        <taxon>Eukaryota</taxon>
        <taxon>Metazoa</taxon>
        <taxon>Spiralia</taxon>
        <taxon>Lophotrochozoa</taxon>
        <taxon>Mollusca</taxon>
        <taxon>Cephalopoda</taxon>
        <taxon>Coleoidea</taxon>
        <taxon>Decapodiformes</taxon>
        <taxon>Sepiida</taxon>
        <taxon>Sepiina</taxon>
        <taxon>Sepiidae</taxon>
        <taxon>Acanthosepion</taxon>
    </lineage>
</organism>
<dbReference type="AlphaFoldDB" id="A0A812CAW3"/>
<proteinExistence type="predicted"/>
<accession>A0A812CAW3</accession>
<dbReference type="InterPro" id="IPR016187">
    <property type="entry name" value="CTDL_fold"/>
</dbReference>